<feature type="chain" id="PRO_5019142902" evidence="3">
    <location>
        <begin position="26"/>
        <end position="328"/>
    </location>
</feature>
<dbReference type="GO" id="GO:0046872">
    <property type="term" value="F:metal ion binding"/>
    <property type="evidence" value="ECO:0007669"/>
    <property type="project" value="UniProtKB-KW"/>
</dbReference>
<feature type="signal peptide" evidence="3">
    <location>
        <begin position="1"/>
        <end position="25"/>
    </location>
</feature>
<evidence type="ECO:0000313" key="5">
    <source>
        <dbReference type="Proteomes" id="UP000285710"/>
    </source>
</evidence>
<evidence type="ECO:0000256" key="2">
    <source>
        <dbReference type="PIRSR" id="PIRSR002825-1"/>
    </source>
</evidence>
<keyword evidence="1 3" id="KW-0732">Signal</keyword>
<dbReference type="CDD" id="cd13547">
    <property type="entry name" value="PBP2_Fbp_like_2"/>
    <property type="match status" value="1"/>
</dbReference>
<dbReference type="GO" id="GO:0030976">
    <property type="term" value="F:thiamine pyrophosphate binding"/>
    <property type="evidence" value="ECO:0007669"/>
    <property type="project" value="TreeGrafter"/>
</dbReference>
<keyword evidence="5" id="KW-1185">Reference proteome</keyword>
<dbReference type="SUPFAM" id="SSF53850">
    <property type="entry name" value="Periplasmic binding protein-like II"/>
    <property type="match status" value="1"/>
</dbReference>
<evidence type="ECO:0000313" key="4">
    <source>
        <dbReference type="EMBL" id="RWR04816.1"/>
    </source>
</evidence>
<dbReference type="PANTHER" id="PTHR30006:SF2">
    <property type="entry name" value="ABC TRANSPORTER SUBSTRATE-BINDING PROTEIN"/>
    <property type="match status" value="1"/>
</dbReference>
<dbReference type="PANTHER" id="PTHR30006">
    <property type="entry name" value="THIAMINE-BINDING PERIPLASMIC PROTEIN-RELATED"/>
    <property type="match status" value="1"/>
</dbReference>
<dbReference type="GO" id="GO:0030975">
    <property type="term" value="F:thiamine binding"/>
    <property type="evidence" value="ECO:0007669"/>
    <property type="project" value="TreeGrafter"/>
</dbReference>
<dbReference type="Gene3D" id="3.40.190.10">
    <property type="entry name" value="Periplasmic binding protein-like II"/>
    <property type="match status" value="2"/>
</dbReference>
<organism evidence="4 5">
    <name type="scientific">Paenirhodobacter populi</name>
    <dbReference type="NCBI Taxonomy" id="2306993"/>
    <lineage>
        <taxon>Bacteria</taxon>
        <taxon>Pseudomonadati</taxon>
        <taxon>Pseudomonadota</taxon>
        <taxon>Alphaproteobacteria</taxon>
        <taxon>Rhodobacterales</taxon>
        <taxon>Rhodobacter group</taxon>
        <taxon>Paenirhodobacter</taxon>
    </lineage>
</organism>
<comment type="caution">
    <text evidence="4">The sequence shown here is derived from an EMBL/GenBank/DDBJ whole genome shotgun (WGS) entry which is preliminary data.</text>
</comment>
<dbReference type="Pfam" id="PF13531">
    <property type="entry name" value="SBP_bac_11"/>
    <property type="match status" value="1"/>
</dbReference>
<feature type="binding site" evidence="2">
    <location>
        <position position="220"/>
    </location>
    <ligand>
        <name>Fe cation</name>
        <dbReference type="ChEBI" id="CHEBI:24875"/>
    </ligand>
</feature>
<accession>A0A443IJZ7</accession>
<reference evidence="4 5" key="1">
    <citation type="submission" date="2019-01" db="EMBL/GenBank/DDBJ databases">
        <title>Sinorhodobacter populi sp. nov. isolated from the symptomatic bark tissue of Populus euramericana canker.</title>
        <authorList>
            <person name="Xu G."/>
        </authorList>
    </citation>
    <scope>NUCLEOTIDE SEQUENCE [LARGE SCALE GENOMIC DNA]</scope>
    <source>
        <strain evidence="4 5">2D-5</strain>
    </source>
</reference>
<dbReference type="Proteomes" id="UP000285710">
    <property type="component" value="Unassembled WGS sequence"/>
</dbReference>
<protein>
    <submittedName>
        <fullName evidence="4">Extracellular solute-binding protein</fullName>
    </submittedName>
</protein>
<evidence type="ECO:0000256" key="3">
    <source>
        <dbReference type="SAM" id="SignalP"/>
    </source>
</evidence>
<dbReference type="AlphaFoldDB" id="A0A443IJZ7"/>
<keyword evidence="2" id="KW-0408">Iron</keyword>
<dbReference type="InterPro" id="IPR026045">
    <property type="entry name" value="Ferric-bd"/>
</dbReference>
<name>A0A443IJZ7_9RHOB</name>
<proteinExistence type="predicted"/>
<dbReference type="GO" id="GO:0015888">
    <property type="term" value="P:thiamine transport"/>
    <property type="evidence" value="ECO:0007669"/>
    <property type="project" value="TreeGrafter"/>
</dbReference>
<keyword evidence="2" id="KW-0479">Metal-binding</keyword>
<evidence type="ECO:0000256" key="1">
    <source>
        <dbReference type="ARBA" id="ARBA00022729"/>
    </source>
</evidence>
<gene>
    <name evidence="4" type="ORF">D2T33_20700</name>
</gene>
<dbReference type="PIRSF" id="PIRSF002825">
    <property type="entry name" value="CfbpA"/>
    <property type="match status" value="1"/>
</dbReference>
<sequence length="328" mass="34968">MSRFALALVLPVLAFPVMLPFAAAAETLTLYTSQPNEDAQQTVDAFKAANPGIEVNWARDGTTKLMARLAAEIKAGAAQPDVLLISDTVTLEGLAQQGDLAAYKSPEAAAYDPALYSAEGYYYSTKLITTGIAYNTGVTEKPASWADLAKPEYRNLVAMPSPLYSGAALIHMATLTADPDLGWGYYEDLAKNGTQADGGNGAVFKAVASGEKPYGVLVDYMALRAKADGSPIDFVFPKEGVTYVTEPVAILKGARNIEAAQKFVDFVLSEQGQDVVVKMGYIPARNGVASPEGFPARDSLKLMPFDAAKTLADTQVNLQRFSDIFGIQ</sequence>
<dbReference type="EMBL" id="SAUW01000045">
    <property type="protein sequence ID" value="RWR04816.1"/>
    <property type="molecule type" value="Genomic_DNA"/>
</dbReference>
<dbReference type="GO" id="GO:0030288">
    <property type="term" value="C:outer membrane-bounded periplasmic space"/>
    <property type="evidence" value="ECO:0007669"/>
    <property type="project" value="TreeGrafter"/>
</dbReference>
<reference evidence="4 5" key="2">
    <citation type="submission" date="2019-01" db="EMBL/GenBank/DDBJ databases">
        <authorList>
            <person name="Li Y."/>
        </authorList>
    </citation>
    <scope>NUCLEOTIDE SEQUENCE [LARGE SCALE GENOMIC DNA]</scope>
    <source>
        <strain evidence="4 5">2D-5</strain>
    </source>
</reference>